<evidence type="ECO:0000313" key="4">
    <source>
        <dbReference type="EMBL" id="KAE9227368.1"/>
    </source>
</evidence>
<dbReference type="NCBIfam" id="TIGR01571">
    <property type="entry name" value="A_thal_Cys_rich"/>
    <property type="match status" value="1"/>
</dbReference>
<dbReference type="Proteomes" id="UP000433483">
    <property type="component" value="Unassembled WGS sequence"/>
</dbReference>
<dbReference type="AlphaFoldDB" id="A0A6A4DIF5"/>
<protein>
    <recommendedName>
        <fullName evidence="10">PLAC8 family protein</fullName>
    </recommendedName>
</protein>
<evidence type="ECO:0000313" key="2">
    <source>
        <dbReference type="EMBL" id="KAE9209649.1"/>
    </source>
</evidence>
<proteinExistence type="predicted"/>
<accession>A0A6A4DIF5</accession>
<evidence type="ECO:0000313" key="3">
    <source>
        <dbReference type="EMBL" id="KAE9227142.1"/>
    </source>
</evidence>
<evidence type="ECO:0000313" key="5">
    <source>
        <dbReference type="EMBL" id="KAE9307687.1"/>
    </source>
</evidence>
<dbReference type="InterPro" id="IPR006461">
    <property type="entry name" value="PLAC_motif_containing"/>
</dbReference>
<organism evidence="5 7">
    <name type="scientific">Phytophthora fragariae</name>
    <dbReference type="NCBI Taxonomy" id="53985"/>
    <lineage>
        <taxon>Eukaryota</taxon>
        <taxon>Sar</taxon>
        <taxon>Stramenopiles</taxon>
        <taxon>Oomycota</taxon>
        <taxon>Peronosporomycetes</taxon>
        <taxon>Peronosporales</taxon>
        <taxon>Peronosporaceae</taxon>
        <taxon>Phytophthora</taxon>
    </lineage>
</organism>
<dbReference type="Pfam" id="PF04749">
    <property type="entry name" value="PLAC8"/>
    <property type="match status" value="1"/>
</dbReference>
<keyword evidence="6" id="KW-1185">Reference proteome</keyword>
<evidence type="ECO:0000313" key="8">
    <source>
        <dbReference type="Proteomes" id="UP000440367"/>
    </source>
</evidence>
<dbReference type="Proteomes" id="UP000476176">
    <property type="component" value="Unassembled WGS sequence"/>
</dbReference>
<evidence type="ECO:0000256" key="1">
    <source>
        <dbReference type="SAM" id="Phobius"/>
    </source>
</evidence>
<evidence type="ECO:0000313" key="6">
    <source>
        <dbReference type="Proteomes" id="UP000433483"/>
    </source>
</evidence>
<keyword evidence="1" id="KW-1133">Transmembrane helix</keyword>
<evidence type="ECO:0000313" key="9">
    <source>
        <dbReference type="Proteomes" id="UP000476176"/>
    </source>
</evidence>
<dbReference type="EMBL" id="QXGB01000594">
    <property type="protein sequence ID" value="KAE9209649.1"/>
    <property type="molecule type" value="Genomic_DNA"/>
</dbReference>
<feature type="transmembrane region" description="Helical" evidence="1">
    <location>
        <begin position="148"/>
        <end position="167"/>
    </location>
</feature>
<sequence length="275" mass="30291">MLQHRTPKRRIIAVPHMGRPKSQQIRRTDPTPFSYLLALPTSFSIVTMSEPLAVVTPKDTPRAPYAIQLDDTLVPEVLVPCTPEGDGPSAYKRIDDDIVLGIATGYWSTSLFESFDHLVPNAFMATLCPCVSLAQITSRLAMAPFNTALLFFALLCSLELLVVMLTLQQSVSVAMLGHDETFHYFYAHRVVESRPAINGLLVTVAVLTHATLATALWVLRRRIRTQFMIPGSDANDCTSATCCPCFATAQMATHIKSYTPGSCSFAPVDTLPRYQ</sequence>
<feature type="transmembrane region" description="Helical" evidence="1">
    <location>
        <begin position="196"/>
        <end position="219"/>
    </location>
</feature>
<dbReference type="EMBL" id="QXGC01000625">
    <property type="protein sequence ID" value="KAE9227142.1"/>
    <property type="molecule type" value="Genomic_DNA"/>
</dbReference>
<dbReference type="PANTHER" id="PTHR15907">
    <property type="entry name" value="DUF614 FAMILY PROTEIN-RELATED"/>
    <property type="match status" value="1"/>
</dbReference>
<name>A0A6A4DIF5_9STRA</name>
<evidence type="ECO:0008006" key="10">
    <source>
        <dbReference type="Google" id="ProtNLM"/>
    </source>
</evidence>
<dbReference type="EMBL" id="QXGE01000613">
    <property type="protein sequence ID" value="KAE9307687.1"/>
    <property type="molecule type" value="Genomic_DNA"/>
</dbReference>
<evidence type="ECO:0000313" key="7">
    <source>
        <dbReference type="Proteomes" id="UP000437068"/>
    </source>
</evidence>
<reference evidence="6 7" key="1">
    <citation type="submission" date="2018-08" db="EMBL/GenBank/DDBJ databases">
        <title>Genomic investigation of the strawberry pathogen Phytophthora fragariae indicates pathogenicity is determined by transcriptional variation in three key races.</title>
        <authorList>
            <person name="Adams T.M."/>
            <person name="Armitage A.D."/>
            <person name="Sobczyk M.K."/>
            <person name="Bates H.J."/>
            <person name="Dunwell J.M."/>
            <person name="Nellist C.F."/>
            <person name="Harrison R.J."/>
        </authorList>
    </citation>
    <scope>NUCLEOTIDE SEQUENCE [LARGE SCALE GENOMIC DNA]</scope>
    <source>
        <strain evidence="5 7">A4</strain>
        <strain evidence="4 8">BC-1</strain>
        <strain evidence="3 9">BC-23</strain>
        <strain evidence="2 6">NOV-27</strain>
    </source>
</reference>
<dbReference type="EMBL" id="QXGD01000717">
    <property type="protein sequence ID" value="KAE9227368.1"/>
    <property type="molecule type" value="Genomic_DNA"/>
</dbReference>
<dbReference type="Proteomes" id="UP000437068">
    <property type="component" value="Unassembled WGS sequence"/>
</dbReference>
<comment type="caution">
    <text evidence="5">The sequence shown here is derived from an EMBL/GenBank/DDBJ whole genome shotgun (WGS) entry which is preliminary data.</text>
</comment>
<keyword evidence="1" id="KW-0812">Transmembrane</keyword>
<gene>
    <name evidence="5" type="ORF">PF001_g11503</name>
    <name evidence="4" type="ORF">PF002_g13846</name>
    <name evidence="3" type="ORF">PF004_g11449</name>
    <name evidence="2" type="ORF">PF005_g11749</name>
</gene>
<dbReference type="OrthoDB" id="100091at2759"/>
<dbReference type="Proteomes" id="UP000440367">
    <property type="component" value="Unassembled WGS sequence"/>
</dbReference>
<keyword evidence="1" id="KW-0472">Membrane</keyword>